<evidence type="ECO:0000313" key="1">
    <source>
        <dbReference type="EMBL" id="EEW07300.1"/>
    </source>
</evidence>
<organism evidence="1 2">
    <name type="scientific">Vibrio mimicus VM603</name>
    <dbReference type="NCBI Taxonomy" id="671074"/>
    <lineage>
        <taxon>Bacteria</taxon>
        <taxon>Pseudomonadati</taxon>
        <taxon>Pseudomonadota</taxon>
        <taxon>Gammaproteobacteria</taxon>
        <taxon>Vibrionales</taxon>
        <taxon>Vibrionaceae</taxon>
        <taxon>Vibrio</taxon>
    </lineage>
</organism>
<evidence type="ECO:0008006" key="3">
    <source>
        <dbReference type="Google" id="ProtNLM"/>
    </source>
</evidence>
<dbReference type="Proteomes" id="UP000004827">
    <property type="component" value="Unassembled WGS sequence"/>
</dbReference>
<proteinExistence type="predicted"/>
<name>D2YD70_VIBMI</name>
<comment type="caution">
    <text evidence="1">The sequence shown here is derived from an EMBL/GenBank/DDBJ whole genome shotgun (WGS) entry which is preliminary data.</text>
</comment>
<protein>
    <recommendedName>
        <fullName evidence="3">DUF4157 domain-containing protein</fullName>
    </recommendedName>
</protein>
<reference evidence="1 2" key="1">
    <citation type="journal article" date="2009" name="BMC Evol. Biol.">
        <title>Genomic taxonomy of Vibrios.</title>
        <authorList>
            <person name="Thompson C.C."/>
            <person name="Vicente A.C."/>
            <person name="Souza R.C."/>
            <person name="Vasconcelos A.T."/>
            <person name="Vesth T."/>
            <person name="Alves N.Jr."/>
            <person name="Ussery D.W."/>
            <person name="Iida T."/>
            <person name="Thompson F.L."/>
        </authorList>
    </citation>
    <scope>NUCLEOTIDE SEQUENCE [LARGE SCALE GENOMIC DNA]</scope>
    <source>
        <strain evidence="1 2">VM603</strain>
    </source>
</reference>
<dbReference type="EMBL" id="ACYU01000058">
    <property type="protein sequence ID" value="EEW07300.1"/>
    <property type="molecule type" value="Genomic_DNA"/>
</dbReference>
<evidence type="ECO:0000313" key="2">
    <source>
        <dbReference type="Proteomes" id="UP000004827"/>
    </source>
</evidence>
<gene>
    <name evidence="1" type="ORF">VMB_14670</name>
</gene>
<dbReference type="AlphaFoldDB" id="D2YD70"/>
<dbReference type="RefSeq" id="WP_000606739.1">
    <property type="nucleotide sequence ID" value="NZ_ACYU01000058.1"/>
</dbReference>
<accession>D2YD70</accession>
<sequence length="156" mass="17892">MINEVSQWIEFTVAQYMPHARKCSELASHLKGYYPEEFLENSYFLVTNDIPKPQIISSDPFLNAFIEMDVDGITYKNLYFVKPHVANNLALHVHELVHVAQWSMLGAQGFITRYISEVGSLGYDKAPLELMAYEIDNKFQSGTEVFDILGIVKQRI</sequence>